<dbReference type="SUPFAM" id="SSF52266">
    <property type="entry name" value="SGNH hydrolase"/>
    <property type="match status" value="1"/>
</dbReference>
<proteinExistence type="predicted"/>
<name>A0ABX5VU40_9MICO</name>
<keyword evidence="3" id="KW-1185">Reference proteome</keyword>
<dbReference type="Proteomes" id="UP000313948">
    <property type="component" value="Chromosome"/>
</dbReference>
<evidence type="ECO:0000313" key="2">
    <source>
        <dbReference type="EMBL" id="QDB80630.1"/>
    </source>
</evidence>
<evidence type="ECO:0000259" key="1">
    <source>
        <dbReference type="Pfam" id="PF13472"/>
    </source>
</evidence>
<dbReference type="InterPro" id="IPR053140">
    <property type="entry name" value="GDSL_Rv0518-like"/>
</dbReference>
<protein>
    <submittedName>
        <fullName evidence="2">SGNH/GDSL hydrolase family protein</fullName>
    </submittedName>
</protein>
<keyword evidence="2" id="KW-0378">Hydrolase</keyword>
<dbReference type="InterPro" id="IPR013830">
    <property type="entry name" value="SGNH_hydro"/>
</dbReference>
<evidence type="ECO:0000313" key="3">
    <source>
        <dbReference type="Proteomes" id="UP000313948"/>
    </source>
</evidence>
<reference evidence="2 3" key="1">
    <citation type="submission" date="2019-05" db="EMBL/GenBank/DDBJ databases">
        <title>Georgenia *** sp. nov., and Georgenia *** sp. nov., isolated from the intestinal contents of plateau pika (Ochotona curzoniae) in the Qinghai-Tibet plateau of China.</title>
        <authorList>
            <person name="Tian Z."/>
        </authorList>
    </citation>
    <scope>NUCLEOTIDE SEQUENCE [LARGE SCALE GENOMIC DNA]</scope>
    <source>
        <strain evidence="2 3">Z294</strain>
    </source>
</reference>
<dbReference type="PANTHER" id="PTHR43784">
    <property type="entry name" value="GDSL-LIKE LIPASE/ACYLHYDROLASE, PUTATIVE (AFU_ORTHOLOGUE AFUA_2G00820)-RELATED"/>
    <property type="match status" value="1"/>
</dbReference>
<sequence>MVDPDPTDPGRQRGWADLLAASLSARRGAAGQAPLEYANLAVRGRLLGQIISEQLPVARELDPDLVSLIGGGNDILRPGADVDALLAGLEDAVAGLRAAGVDVLMGTGFDPAGSPVIQRTRPKAAVYAAGLWSIAHRHGAFVLDTWGMRSLRDMRMWAEDRIHLSTAGHERAAQAALVGLGLAPDDVAWDDPLVPLPPAARADRWRGNVRWARAYALPWAQRRLHRRSSGDLRRAKYPVPVVVEPR</sequence>
<accession>A0ABX5VU40</accession>
<dbReference type="CDD" id="cd01832">
    <property type="entry name" value="SGNH_hydrolase_like_1"/>
    <property type="match status" value="1"/>
</dbReference>
<feature type="domain" description="SGNH hydrolase-type esterase" evidence="1">
    <location>
        <begin position="10"/>
        <end position="171"/>
    </location>
</feature>
<dbReference type="PANTHER" id="PTHR43784:SF2">
    <property type="entry name" value="GDSL-LIKE LIPASE_ACYLHYDROLASE, PUTATIVE (AFU_ORTHOLOGUE AFUA_2G00820)-RELATED"/>
    <property type="match status" value="1"/>
</dbReference>
<dbReference type="GO" id="GO:0016787">
    <property type="term" value="F:hydrolase activity"/>
    <property type="evidence" value="ECO:0007669"/>
    <property type="project" value="UniProtKB-KW"/>
</dbReference>
<dbReference type="Pfam" id="PF13472">
    <property type="entry name" value="Lipase_GDSL_2"/>
    <property type="match status" value="1"/>
</dbReference>
<dbReference type="Gene3D" id="3.40.50.1110">
    <property type="entry name" value="SGNH hydrolase"/>
    <property type="match status" value="1"/>
</dbReference>
<gene>
    <name evidence="2" type="ORF">FE251_01510</name>
</gene>
<dbReference type="EMBL" id="CP040899">
    <property type="protein sequence ID" value="QDB80630.1"/>
    <property type="molecule type" value="Genomic_DNA"/>
</dbReference>
<dbReference type="InterPro" id="IPR036514">
    <property type="entry name" value="SGNH_hydro_sf"/>
</dbReference>
<organism evidence="2 3">
    <name type="scientific">Georgenia wutianyii</name>
    <dbReference type="NCBI Taxonomy" id="2585135"/>
    <lineage>
        <taxon>Bacteria</taxon>
        <taxon>Bacillati</taxon>
        <taxon>Actinomycetota</taxon>
        <taxon>Actinomycetes</taxon>
        <taxon>Micrococcales</taxon>
        <taxon>Bogoriellaceae</taxon>
        <taxon>Georgenia</taxon>
    </lineage>
</organism>